<evidence type="ECO:0000256" key="4">
    <source>
        <dbReference type="ARBA" id="ARBA00035202"/>
    </source>
</evidence>
<comment type="caution">
    <text evidence="6">The sequence shown here is derived from an EMBL/GenBank/DDBJ whole genome shotgun (WGS) entry which is preliminary data.</text>
</comment>
<dbReference type="Proteomes" id="UP000177796">
    <property type="component" value="Unassembled WGS sequence"/>
</dbReference>
<reference evidence="6 7" key="1">
    <citation type="journal article" date="2016" name="Nat. Commun.">
        <title>Thousands of microbial genomes shed light on interconnected biogeochemical processes in an aquifer system.</title>
        <authorList>
            <person name="Anantharaman K."/>
            <person name="Brown C.T."/>
            <person name="Hug L.A."/>
            <person name="Sharon I."/>
            <person name="Castelle C.J."/>
            <person name="Probst A.J."/>
            <person name="Thomas B.C."/>
            <person name="Singh A."/>
            <person name="Wilkins M.J."/>
            <person name="Karaoz U."/>
            <person name="Brodie E.L."/>
            <person name="Williams K.H."/>
            <person name="Hubbard S.S."/>
            <person name="Banfield J.F."/>
        </authorList>
    </citation>
    <scope>NUCLEOTIDE SEQUENCE [LARGE SCALE GENOMIC DNA]</scope>
</reference>
<dbReference type="Pfam" id="PF00466">
    <property type="entry name" value="Ribosomal_L10"/>
    <property type="match status" value="1"/>
</dbReference>
<dbReference type="AlphaFoldDB" id="A0A1F8FSY6"/>
<evidence type="ECO:0000313" key="7">
    <source>
        <dbReference type="Proteomes" id="UP000177796"/>
    </source>
</evidence>
<accession>A0A1F8FSY6</accession>
<dbReference type="InterPro" id="IPR043141">
    <property type="entry name" value="Ribosomal_uL10-like_sf"/>
</dbReference>
<evidence type="ECO:0000256" key="2">
    <source>
        <dbReference type="ARBA" id="ARBA00022980"/>
    </source>
</evidence>
<dbReference type="SUPFAM" id="SSF160369">
    <property type="entry name" value="Ribosomal protein L10-like"/>
    <property type="match status" value="1"/>
</dbReference>
<keyword evidence="2 6" id="KW-0689">Ribosomal protein</keyword>
<name>A0A1F8FSY6_9BACT</name>
<dbReference type="PANTHER" id="PTHR11560">
    <property type="entry name" value="39S RIBOSOMAL PROTEIN L10, MITOCHONDRIAL"/>
    <property type="match status" value="1"/>
</dbReference>
<gene>
    <name evidence="6" type="ORF">A3C81_00040</name>
</gene>
<evidence type="ECO:0000313" key="6">
    <source>
        <dbReference type="EMBL" id="OGN16263.1"/>
    </source>
</evidence>
<sequence>MKSKQQKIQELTGLKAKMPKASITIFTTFSRAGEKGLSVAQMQELKRALRGIESEYLVTKKTLIDKALKAGKYDGVDIYGVSGSVGLVVGQGDAYSVSKKVYEFAKKNPVLQFFGAIFEGKFVDGIKFKEMAMMPSREMLLGRLLGMMKYPLTAMAIVLRQISEKQSSSIQ</sequence>
<dbReference type="GO" id="GO:0005840">
    <property type="term" value="C:ribosome"/>
    <property type="evidence" value="ECO:0007669"/>
    <property type="project" value="UniProtKB-KW"/>
</dbReference>
<dbReference type="Gene3D" id="3.30.70.1730">
    <property type="match status" value="1"/>
</dbReference>
<dbReference type="NCBIfam" id="NF000955">
    <property type="entry name" value="PRK00099.1-1"/>
    <property type="match status" value="1"/>
</dbReference>
<comment type="similarity">
    <text evidence="1">Belongs to the universal ribosomal protein uL10 family.</text>
</comment>
<dbReference type="EMBL" id="MGJY01000015">
    <property type="protein sequence ID" value="OGN16263.1"/>
    <property type="molecule type" value="Genomic_DNA"/>
</dbReference>
<protein>
    <recommendedName>
        <fullName evidence="4">Large ribosomal subunit protein uL10</fullName>
    </recommendedName>
    <alternativeName>
        <fullName evidence="5">50S ribosomal protein L10</fullName>
    </alternativeName>
</protein>
<dbReference type="InterPro" id="IPR001790">
    <property type="entry name" value="Ribosomal_uL10"/>
</dbReference>
<keyword evidence="3" id="KW-0687">Ribonucleoprotein</keyword>
<dbReference type="InterPro" id="IPR047865">
    <property type="entry name" value="Ribosomal_uL10_bac_type"/>
</dbReference>
<dbReference type="GO" id="GO:1990904">
    <property type="term" value="C:ribonucleoprotein complex"/>
    <property type="evidence" value="ECO:0007669"/>
    <property type="project" value="UniProtKB-KW"/>
</dbReference>
<evidence type="ECO:0000256" key="3">
    <source>
        <dbReference type="ARBA" id="ARBA00023274"/>
    </source>
</evidence>
<dbReference type="CDD" id="cd05797">
    <property type="entry name" value="Ribosomal_L10"/>
    <property type="match status" value="1"/>
</dbReference>
<evidence type="ECO:0000256" key="1">
    <source>
        <dbReference type="ARBA" id="ARBA00008889"/>
    </source>
</evidence>
<proteinExistence type="inferred from homology"/>
<evidence type="ECO:0000256" key="5">
    <source>
        <dbReference type="ARBA" id="ARBA00035502"/>
    </source>
</evidence>
<organism evidence="6 7">
    <name type="scientific">Candidatus Yanofskybacteria bacterium RIFCSPHIGHO2_02_FULL_46_19</name>
    <dbReference type="NCBI Taxonomy" id="1802684"/>
    <lineage>
        <taxon>Bacteria</taxon>
        <taxon>Candidatus Yanofskyibacteriota</taxon>
    </lineage>
</organism>